<gene>
    <name evidence="2" type="ORF">K1718_15100</name>
</gene>
<dbReference type="InterPro" id="IPR000086">
    <property type="entry name" value="NUDIX_hydrolase_dom"/>
</dbReference>
<evidence type="ECO:0000313" key="3">
    <source>
        <dbReference type="Proteomes" id="UP001209803"/>
    </source>
</evidence>
<name>A0ABY8F0Y3_9HYPH</name>
<accession>A0ABY8F0Y3</accession>
<dbReference type="Proteomes" id="UP001209803">
    <property type="component" value="Chromosome"/>
</dbReference>
<dbReference type="SUPFAM" id="SSF55811">
    <property type="entry name" value="Nudix"/>
    <property type="match status" value="1"/>
</dbReference>
<protein>
    <submittedName>
        <fullName evidence="2">NUDIX hydrolase</fullName>
    </submittedName>
</protein>
<dbReference type="InterPro" id="IPR015797">
    <property type="entry name" value="NUDIX_hydrolase-like_dom_sf"/>
</dbReference>
<keyword evidence="2" id="KW-0378">Hydrolase</keyword>
<dbReference type="GO" id="GO:0016787">
    <property type="term" value="F:hydrolase activity"/>
    <property type="evidence" value="ECO:0007669"/>
    <property type="project" value="UniProtKB-KW"/>
</dbReference>
<dbReference type="EMBL" id="CP120863">
    <property type="protein sequence ID" value="WFE87495.1"/>
    <property type="molecule type" value="Genomic_DNA"/>
</dbReference>
<organism evidence="2 3">
    <name type="scientific">Roseibium porphyridii</name>
    <dbReference type="NCBI Taxonomy" id="2866279"/>
    <lineage>
        <taxon>Bacteria</taxon>
        <taxon>Pseudomonadati</taxon>
        <taxon>Pseudomonadota</taxon>
        <taxon>Alphaproteobacteria</taxon>
        <taxon>Hyphomicrobiales</taxon>
        <taxon>Stappiaceae</taxon>
        <taxon>Roseibium</taxon>
    </lineage>
</organism>
<reference evidence="2 3" key="1">
    <citation type="submission" date="2023-03" db="EMBL/GenBank/DDBJ databases">
        <title>Roseibium porphyridii sp. nov. and Roseibium rhodosorbium sp. nov. isolated from marine algae, Porphyridium cruentum and Rhodosorus marinus, respectively.</title>
        <authorList>
            <person name="Lee M.W."/>
            <person name="Choi B.J."/>
            <person name="Lee J.K."/>
            <person name="Choi D.G."/>
            <person name="Baek J.H."/>
            <person name="Bayburt H."/>
            <person name="Kim J.M."/>
            <person name="Han D.M."/>
            <person name="Kim K.H."/>
            <person name="Jeon C.O."/>
        </authorList>
    </citation>
    <scope>NUCLEOTIDE SEQUENCE [LARGE SCALE GENOMIC DNA]</scope>
    <source>
        <strain evidence="2 3">KMA01</strain>
    </source>
</reference>
<evidence type="ECO:0000313" key="2">
    <source>
        <dbReference type="EMBL" id="WFE87495.1"/>
    </source>
</evidence>
<keyword evidence="3" id="KW-1185">Reference proteome</keyword>
<sequence>MRSLQPKTSDPVGWSVLDSRKVFEAGDRLRVLRQTISLPDSRIVDDYYQIDLPSFASIYAVTDQDEVLILQQYKHGVGQTCLTLPGGQIDACEDPEFSARRELLEETGYGGGKWVAAPTMVLHGNQKIAKSHVFIASHVIKLCEANSGDLETSTLLTVPRKEVKRSMLNGKTPIASHVAAIGLAEMYLAD</sequence>
<proteinExistence type="predicted"/>
<dbReference type="PROSITE" id="PS51462">
    <property type="entry name" value="NUDIX"/>
    <property type="match status" value="1"/>
</dbReference>
<dbReference type="RefSeq" id="WP_265681802.1">
    <property type="nucleotide sequence ID" value="NZ_CP120863.1"/>
</dbReference>
<evidence type="ECO:0000259" key="1">
    <source>
        <dbReference type="PROSITE" id="PS51462"/>
    </source>
</evidence>
<dbReference type="CDD" id="cd03424">
    <property type="entry name" value="NUDIX_ADPRase_Nudt5_UGPPase_Nudt14"/>
    <property type="match status" value="1"/>
</dbReference>
<dbReference type="Pfam" id="PF00293">
    <property type="entry name" value="NUDIX"/>
    <property type="match status" value="1"/>
</dbReference>
<dbReference type="Gene3D" id="3.90.79.10">
    <property type="entry name" value="Nucleoside Triphosphate Pyrophosphohydrolase"/>
    <property type="match status" value="1"/>
</dbReference>
<feature type="domain" description="Nudix hydrolase" evidence="1">
    <location>
        <begin position="51"/>
        <end position="180"/>
    </location>
</feature>